<name>A0ABM4X531_COFAR</name>
<dbReference type="PANTHER" id="PTHR15503">
    <property type="entry name" value="LDOC1 RELATED"/>
    <property type="match status" value="1"/>
</dbReference>
<dbReference type="InterPro" id="IPR021109">
    <property type="entry name" value="Peptidase_aspartic_dom_sf"/>
</dbReference>
<feature type="region of interest" description="Disordered" evidence="1">
    <location>
        <begin position="526"/>
        <end position="554"/>
    </location>
</feature>
<evidence type="ECO:0000313" key="3">
    <source>
        <dbReference type="Proteomes" id="UP001652660"/>
    </source>
</evidence>
<proteinExistence type="predicted"/>
<dbReference type="PANTHER" id="PTHR15503:SF40">
    <property type="match status" value="1"/>
</dbReference>
<dbReference type="RefSeq" id="XP_071939137.1">
    <property type="nucleotide sequence ID" value="XM_072083036.1"/>
</dbReference>
<organism evidence="3 4">
    <name type="scientific">Coffea arabica</name>
    <name type="common">Arabian coffee</name>
    <dbReference type="NCBI Taxonomy" id="13443"/>
    <lineage>
        <taxon>Eukaryota</taxon>
        <taxon>Viridiplantae</taxon>
        <taxon>Streptophyta</taxon>
        <taxon>Embryophyta</taxon>
        <taxon>Tracheophyta</taxon>
        <taxon>Spermatophyta</taxon>
        <taxon>Magnoliopsida</taxon>
        <taxon>eudicotyledons</taxon>
        <taxon>Gunneridae</taxon>
        <taxon>Pentapetalae</taxon>
        <taxon>asterids</taxon>
        <taxon>lamiids</taxon>
        <taxon>Gentianales</taxon>
        <taxon>Rubiaceae</taxon>
        <taxon>Ixoroideae</taxon>
        <taxon>Gardenieae complex</taxon>
        <taxon>Bertiereae - Coffeeae clade</taxon>
        <taxon>Coffeeae</taxon>
        <taxon>Coffea</taxon>
    </lineage>
</organism>
<dbReference type="InterPro" id="IPR032567">
    <property type="entry name" value="RTL1-rel"/>
</dbReference>
<evidence type="ECO:0000259" key="2">
    <source>
        <dbReference type="Pfam" id="PF19259"/>
    </source>
</evidence>
<gene>
    <name evidence="4" type="primary">LOC140037881</name>
</gene>
<dbReference type="PROSITE" id="PS00141">
    <property type="entry name" value="ASP_PROTEASE"/>
    <property type="match status" value="1"/>
</dbReference>
<keyword evidence="3" id="KW-1185">Reference proteome</keyword>
<dbReference type="CDD" id="cd00303">
    <property type="entry name" value="retropepsin_like"/>
    <property type="match status" value="1"/>
</dbReference>
<protein>
    <recommendedName>
        <fullName evidence="2">Ty3 transposon capsid-like protein domain-containing protein</fullName>
    </recommendedName>
</protein>
<dbReference type="Gene3D" id="2.40.70.10">
    <property type="entry name" value="Acid Proteases"/>
    <property type="match status" value="1"/>
</dbReference>
<dbReference type="GeneID" id="140037881"/>
<reference evidence="4" key="1">
    <citation type="submission" date="2025-08" db="UniProtKB">
        <authorList>
            <consortium name="RefSeq"/>
        </authorList>
    </citation>
    <scope>IDENTIFICATION</scope>
    <source>
        <tissue evidence="4">Leaves</tissue>
    </source>
</reference>
<evidence type="ECO:0000313" key="4">
    <source>
        <dbReference type="RefSeq" id="XP_071939137.1"/>
    </source>
</evidence>
<dbReference type="Pfam" id="PF19259">
    <property type="entry name" value="Ty3_capsid"/>
    <property type="match status" value="1"/>
</dbReference>
<accession>A0ABM4X531</accession>
<dbReference type="Pfam" id="PF08284">
    <property type="entry name" value="RVP_2"/>
    <property type="match status" value="1"/>
</dbReference>
<dbReference type="SUPFAM" id="SSF50630">
    <property type="entry name" value="Acid proteases"/>
    <property type="match status" value="1"/>
</dbReference>
<sequence>MGELDKKIDASMAGMETKLISFLQTLNRGKAAAPRESLPQEKTPLLSNPHVRCKEWGDQSAASKDRRVTVPNPPKIDLPFFEGHRPQEWIRKCEKYFLIHQFPEDQKLEVTEMYLVGKAEIWFQGVKRSKRRISSEEFYELLKRRFGDRGRRDEVEEFNKLHQTSTVKDYQEKFEELSSLMLVRDPHLSESYFVSNFISGIKEEIRPMVKMLKPNTLIEAFEIAESQEQSLALNGSQHRGEGFRTIGQKKVNFESINLESRKISPQEILRRKNNHLCFKCAERFSPGHQCKYRHLNFILKEDEKPEFLDAIGEQDEHTSHPGQSVDVSLHALTTSIKRNTLKLQGLLKGKTISVLVDTGSTNSFLNSTLLNTMTLRTAKMTPLRATIADGTTISSELLCPNVTWSIQGYDFSFPLVIMELGTWDMILGVDWMVQYNPITFDFKQLLIKLSEKDGEIVLEGAAEQPSIKLIRGKAIKKVMQQKHRTLASICPVPEVSNSEDVSSLPSEISELLHQFFDVFAEPTQLPPKRAHDHTIPLKPGVQPFKLRPYRHPHS</sequence>
<dbReference type="InterPro" id="IPR001969">
    <property type="entry name" value="Aspartic_peptidase_AS"/>
</dbReference>
<dbReference type="Proteomes" id="UP001652660">
    <property type="component" value="Chromosome 3c"/>
</dbReference>
<dbReference type="InterPro" id="IPR045358">
    <property type="entry name" value="Ty3_capsid"/>
</dbReference>
<evidence type="ECO:0000256" key="1">
    <source>
        <dbReference type="SAM" id="MobiDB-lite"/>
    </source>
</evidence>
<feature type="domain" description="Ty3 transposon capsid-like protein" evidence="2">
    <location>
        <begin position="97"/>
        <end position="226"/>
    </location>
</feature>